<gene>
    <name evidence="3" type="primary">LOC120276364</name>
</gene>
<dbReference type="RefSeq" id="XP_039139023.1">
    <property type="nucleotide sequence ID" value="XM_039283089.1"/>
</dbReference>
<keyword evidence="1" id="KW-0812">Transmembrane</keyword>
<evidence type="ECO:0000256" key="1">
    <source>
        <dbReference type="SAM" id="Phobius"/>
    </source>
</evidence>
<evidence type="ECO:0000313" key="3">
    <source>
        <dbReference type="RefSeq" id="XP_039139023.1"/>
    </source>
</evidence>
<reference evidence="3" key="1">
    <citation type="submission" date="2025-08" db="UniProtKB">
        <authorList>
            <consortium name="RefSeq"/>
        </authorList>
    </citation>
    <scope>IDENTIFICATION</scope>
</reference>
<feature type="transmembrane region" description="Helical" evidence="1">
    <location>
        <begin position="184"/>
        <end position="210"/>
    </location>
</feature>
<name>A0AB40CLC2_DIOCR</name>
<keyword evidence="2" id="KW-1185">Reference proteome</keyword>
<sequence>MAADPQTLAPAGDHPPPETQTPLLDAADSHLDVALHRLECFLAVLGFHHASSSLSFVLSCFAFLLLGIVTPTLCIYFSRCYGSRCDEYQIDRFEFWVLFFEAVLAGVSLGCVSRNLFKYGMRRFLFVDQHHGHLERFQTQYVRRIQAFFCLLLWWILPCFIAKATREIIRFVYVHHGSIWKSVIFTLASIISWTYLTTIFLSACVLFNLVCNLQVIHFDDYVKLLERDTEALVYLEEHVRLRYYLSKISHRFRIYLLLIFLFVTASQFVALFQTTGYSEIVNFINAGDLAVSSVVQVVGIVLCLHAAAKISHRAQGIASVASRWHALVTCTPNGDSSYPRVTSSSGNLDAVSPNALLREFSESDLDSLDNLPVQTNTHLVSYMSSYHKRQALVRPCLKELCVLTSSPTIRLTCNLVLSDINRPINQVGDYGLGLRILITF</sequence>
<evidence type="ECO:0000313" key="2">
    <source>
        <dbReference type="Proteomes" id="UP001515500"/>
    </source>
</evidence>
<proteinExistence type="predicted"/>
<feature type="transmembrane region" description="Helical" evidence="1">
    <location>
        <begin position="56"/>
        <end position="78"/>
    </location>
</feature>
<organism evidence="2 3">
    <name type="scientific">Dioscorea cayennensis subsp. rotundata</name>
    <name type="common">White Guinea yam</name>
    <name type="synonym">Dioscorea rotundata</name>
    <dbReference type="NCBI Taxonomy" id="55577"/>
    <lineage>
        <taxon>Eukaryota</taxon>
        <taxon>Viridiplantae</taxon>
        <taxon>Streptophyta</taxon>
        <taxon>Embryophyta</taxon>
        <taxon>Tracheophyta</taxon>
        <taxon>Spermatophyta</taxon>
        <taxon>Magnoliopsida</taxon>
        <taxon>Liliopsida</taxon>
        <taxon>Dioscoreales</taxon>
        <taxon>Dioscoreaceae</taxon>
        <taxon>Dioscorea</taxon>
    </lineage>
</organism>
<feature type="transmembrane region" description="Helical" evidence="1">
    <location>
        <begin position="289"/>
        <end position="308"/>
    </location>
</feature>
<feature type="transmembrane region" description="Helical" evidence="1">
    <location>
        <begin position="145"/>
        <end position="164"/>
    </location>
</feature>
<dbReference type="Pfam" id="PF12056">
    <property type="entry name" value="DUF3537"/>
    <property type="match status" value="1"/>
</dbReference>
<keyword evidence="1" id="KW-0472">Membrane</keyword>
<accession>A0AB40CLC2</accession>
<dbReference type="AlphaFoldDB" id="A0AB40CLC2"/>
<dbReference type="Proteomes" id="UP001515500">
    <property type="component" value="Chromosome 14"/>
</dbReference>
<protein>
    <submittedName>
        <fullName evidence="3">Uncharacterized protein LOC120276364 isoform X1</fullName>
    </submittedName>
</protein>
<dbReference type="InterPro" id="IPR021924">
    <property type="entry name" value="DUF3537"/>
</dbReference>
<dbReference type="PANTHER" id="PTHR31963">
    <property type="entry name" value="RAS GUANINE NUCLEOTIDE EXCHANGE FACTOR K"/>
    <property type="match status" value="1"/>
</dbReference>
<dbReference type="GeneID" id="120276364"/>
<keyword evidence="1" id="KW-1133">Transmembrane helix</keyword>
<feature type="transmembrane region" description="Helical" evidence="1">
    <location>
        <begin position="98"/>
        <end position="117"/>
    </location>
</feature>
<feature type="transmembrane region" description="Helical" evidence="1">
    <location>
        <begin position="252"/>
        <end position="269"/>
    </location>
</feature>
<dbReference type="PANTHER" id="PTHR31963:SF2">
    <property type="entry name" value="ZINC FINGER CONSTANS-LIKE PROTEIN (DUF3537)"/>
    <property type="match status" value="1"/>
</dbReference>